<evidence type="ECO:0000313" key="3">
    <source>
        <dbReference type="EMBL" id="MEU0154740.1"/>
    </source>
</evidence>
<accession>A0ABV2VPP2</accession>
<organism evidence="3 4">
    <name type="scientific">Micromonospora fulviviridis</name>
    <dbReference type="NCBI Taxonomy" id="47860"/>
    <lineage>
        <taxon>Bacteria</taxon>
        <taxon>Bacillati</taxon>
        <taxon>Actinomycetota</taxon>
        <taxon>Actinomycetes</taxon>
        <taxon>Micromonosporales</taxon>
        <taxon>Micromonosporaceae</taxon>
        <taxon>Micromonospora</taxon>
    </lineage>
</organism>
<dbReference type="InterPro" id="IPR050791">
    <property type="entry name" value="Aldo-Keto_reductase"/>
</dbReference>
<dbReference type="PRINTS" id="PR00069">
    <property type="entry name" value="ALDKETRDTASE"/>
</dbReference>
<keyword evidence="4" id="KW-1185">Reference proteome</keyword>
<dbReference type="InterPro" id="IPR036812">
    <property type="entry name" value="NAD(P)_OxRdtase_dom_sf"/>
</dbReference>
<dbReference type="SUPFAM" id="SSF51430">
    <property type="entry name" value="NAD(P)-linked oxidoreductase"/>
    <property type="match status" value="1"/>
</dbReference>
<name>A0ABV2VPP2_9ACTN</name>
<evidence type="ECO:0000259" key="2">
    <source>
        <dbReference type="Pfam" id="PF00248"/>
    </source>
</evidence>
<proteinExistence type="predicted"/>
<feature type="domain" description="NADP-dependent oxidoreductase" evidence="2">
    <location>
        <begin position="17"/>
        <end position="296"/>
    </location>
</feature>
<keyword evidence="1" id="KW-0560">Oxidoreductase</keyword>
<dbReference type="RefSeq" id="WP_355666416.1">
    <property type="nucleotide sequence ID" value="NZ_JBEXRX010000079.1"/>
</dbReference>
<gene>
    <name evidence="3" type="ORF">ABZ071_23060</name>
</gene>
<sequence>MRTTPLGSTGLTVPIQGLGCMRLGGSRGPDDDRAAVTLIHRALDLGANLLDTADLYGGGRNEVLVGRALRQRREEAILCTKFGVVPTPHGELGTRGDAAYVRAACDASLTRLGTDVIDLFYLHDRDHSAPIEETVGAMAELVKAGKVRHLGLSNVDGADIRAAHAVYPIAALQSQWSLVGREVEKVLPVCRELGIGVVPYCPQGAGGLNLEPFPRSRPPHIGEVSATLERVVRDIAGRHGARPGQVALAWVQQQADVWGVAVASIPGTTRVAHLEENVAATELVLDGTDLDRLDRASRDA</sequence>
<protein>
    <submittedName>
        <fullName evidence="3">Aldo/keto reductase</fullName>
    </submittedName>
</protein>
<dbReference type="Pfam" id="PF00248">
    <property type="entry name" value="Aldo_ket_red"/>
    <property type="match status" value="1"/>
</dbReference>
<dbReference type="InterPro" id="IPR023210">
    <property type="entry name" value="NADP_OxRdtase_dom"/>
</dbReference>
<dbReference type="Proteomes" id="UP001550348">
    <property type="component" value="Unassembled WGS sequence"/>
</dbReference>
<comment type="caution">
    <text evidence="3">The sequence shown here is derived from an EMBL/GenBank/DDBJ whole genome shotgun (WGS) entry which is preliminary data.</text>
</comment>
<dbReference type="EMBL" id="JBEXRX010000079">
    <property type="protein sequence ID" value="MEU0154740.1"/>
    <property type="molecule type" value="Genomic_DNA"/>
</dbReference>
<dbReference type="InterPro" id="IPR020471">
    <property type="entry name" value="AKR"/>
</dbReference>
<dbReference type="PANTHER" id="PTHR43625">
    <property type="entry name" value="AFLATOXIN B1 ALDEHYDE REDUCTASE"/>
    <property type="match status" value="1"/>
</dbReference>
<evidence type="ECO:0000256" key="1">
    <source>
        <dbReference type="ARBA" id="ARBA00023002"/>
    </source>
</evidence>
<evidence type="ECO:0000313" key="4">
    <source>
        <dbReference type="Proteomes" id="UP001550348"/>
    </source>
</evidence>
<dbReference type="PANTHER" id="PTHR43625:SF40">
    <property type="entry name" value="ALDO-KETO REDUCTASE YAKC [NADP(+)]"/>
    <property type="match status" value="1"/>
</dbReference>
<reference evidence="3 4" key="1">
    <citation type="submission" date="2024-06" db="EMBL/GenBank/DDBJ databases">
        <title>The Natural Products Discovery Center: Release of the First 8490 Sequenced Strains for Exploring Actinobacteria Biosynthetic Diversity.</title>
        <authorList>
            <person name="Kalkreuter E."/>
            <person name="Kautsar S.A."/>
            <person name="Yang D."/>
            <person name="Bader C.D."/>
            <person name="Teijaro C.N."/>
            <person name="Fluegel L."/>
            <person name="Davis C.M."/>
            <person name="Simpson J.R."/>
            <person name="Lauterbach L."/>
            <person name="Steele A.D."/>
            <person name="Gui C."/>
            <person name="Meng S."/>
            <person name="Li G."/>
            <person name="Viehrig K."/>
            <person name="Ye F."/>
            <person name="Su P."/>
            <person name="Kiefer A.F."/>
            <person name="Nichols A."/>
            <person name="Cepeda A.J."/>
            <person name="Yan W."/>
            <person name="Fan B."/>
            <person name="Jiang Y."/>
            <person name="Adhikari A."/>
            <person name="Zheng C.-J."/>
            <person name="Schuster L."/>
            <person name="Cowan T.M."/>
            <person name="Smanski M.J."/>
            <person name="Chevrette M.G."/>
            <person name="De Carvalho L.P.S."/>
            <person name="Shen B."/>
        </authorList>
    </citation>
    <scope>NUCLEOTIDE SEQUENCE [LARGE SCALE GENOMIC DNA]</scope>
    <source>
        <strain evidence="3 4">NPDC006286</strain>
    </source>
</reference>
<dbReference type="Gene3D" id="3.20.20.100">
    <property type="entry name" value="NADP-dependent oxidoreductase domain"/>
    <property type="match status" value="1"/>
</dbReference>